<reference evidence="1" key="1">
    <citation type="submission" date="2013-11" db="EMBL/GenBank/DDBJ databases">
        <title>Genome sequence of the fusiform rust pathogen reveals effectors for host alternation and coevolution with pine.</title>
        <authorList>
            <consortium name="DOE Joint Genome Institute"/>
            <person name="Smith K."/>
            <person name="Pendleton A."/>
            <person name="Kubisiak T."/>
            <person name="Anderson C."/>
            <person name="Salamov A."/>
            <person name="Aerts A."/>
            <person name="Riley R."/>
            <person name="Clum A."/>
            <person name="Lindquist E."/>
            <person name="Ence D."/>
            <person name="Campbell M."/>
            <person name="Kronenberg Z."/>
            <person name="Feau N."/>
            <person name="Dhillon B."/>
            <person name="Hamelin R."/>
            <person name="Burleigh J."/>
            <person name="Smith J."/>
            <person name="Yandell M."/>
            <person name="Nelson C."/>
            <person name="Grigoriev I."/>
            <person name="Davis J."/>
        </authorList>
    </citation>
    <scope>NUCLEOTIDE SEQUENCE</scope>
    <source>
        <strain evidence="1">G11</strain>
    </source>
</reference>
<dbReference type="Proteomes" id="UP000886653">
    <property type="component" value="Unassembled WGS sequence"/>
</dbReference>
<evidence type="ECO:0000313" key="2">
    <source>
        <dbReference type="Proteomes" id="UP000886653"/>
    </source>
</evidence>
<dbReference type="AlphaFoldDB" id="A0A9P6NG10"/>
<accession>A0A9P6NG10</accession>
<comment type="caution">
    <text evidence="1">The sequence shown here is derived from an EMBL/GenBank/DDBJ whole genome shotgun (WGS) entry which is preliminary data.</text>
</comment>
<dbReference type="EMBL" id="MU167319">
    <property type="protein sequence ID" value="KAG0143449.1"/>
    <property type="molecule type" value="Genomic_DNA"/>
</dbReference>
<protein>
    <submittedName>
        <fullName evidence="1">Uncharacterized protein</fullName>
    </submittedName>
</protein>
<sequence>MVCLIDDSTIPSSHVGTMVLPLQGSLKHNMMPIPDLNKPLLSVAELCDDGIVTIFTKTGCLIVKQANFEAG</sequence>
<gene>
    <name evidence="1" type="ORF">CROQUDRAFT_48845</name>
</gene>
<organism evidence="1 2">
    <name type="scientific">Cronartium quercuum f. sp. fusiforme G11</name>
    <dbReference type="NCBI Taxonomy" id="708437"/>
    <lineage>
        <taxon>Eukaryota</taxon>
        <taxon>Fungi</taxon>
        <taxon>Dikarya</taxon>
        <taxon>Basidiomycota</taxon>
        <taxon>Pucciniomycotina</taxon>
        <taxon>Pucciniomycetes</taxon>
        <taxon>Pucciniales</taxon>
        <taxon>Coleosporiaceae</taxon>
        <taxon>Cronartium</taxon>
    </lineage>
</organism>
<name>A0A9P6NG10_9BASI</name>
<keyword evidence="2" id="KW-1185">Reference proteome</keyword>
<evidence type="ECO:0000313" key="1">
    <source>
        <dbReference type="EMBL" id="KAG0143449.1"/>
    </source>
</evidence>
<proteinExistence type="predicted"/>